<dbReference type="InterPro" id="IPR006311">
    <property type="entry name" value="TAT_signal"/>
</dbReference>
<reference evidence="4 5" key="1">
    <citation type="submission" date="2019-07" db="EMBL/GenBank/DDBJ databases">
        <title>Complete Genome Sequence and Methylome Analysis of Nocardia otitidis-caviarum NEB252.</title>
        <authorList>
            <person name="Fomenkov A."/>
            <person name="Anton B.P."/>
            <person name="Vincze T."/>
            <person name="Roberts R.J."/>
        </authorList>
    </citation>
    <scope>NUCLEOTIDE SEQUENCE [LARGE SCALE GENOMIC DNA]</scope>
    <source>
        <strain evidence="4 5">NEB252</strain>
    </source>
</reference>
<dbReference type="PANTHER" id="PTHR40032">
    <property type="entry name" value="EXPORTED PROTEIN-RELATED"/>
    <property type="match status" value="1"/>
</dbReference>
<evidence type="ECO:0000256" key="1">
    <source>
        <dbReference type="SAM" id="MobiDB-lite"/>
    </source>
</evidence>
<dbReference type="AlphaFoldDB" id="A0A516NLR0"/>
<dbReference type="KEGG" id="nod:FOH10_15190"/>
<protein>
    <recommendedName>
        <fullName evidence="3">Putative amidase domain-containing protein</fullName>
    </recommendedName>
</protein>
<feature type="region of interest" description="Disordered" evidence="1">
    <location>
        <begin position="50"/>
        <end position="195"/>
    </location>
</feature>
<evidence type="ECO:0000313" key="5">
    <source>
        <dbReference type="Proteomes" id="UP000317039"/>
    </source>
</evidence>
<feature type="compositionally biased region" description="Pro residues" evidence="1">
    <location>
        <begin position="55"/>
        <end position="73"/>
    </location>
</feature>
<name>A0A516NLR0_9NOCA</name>
<dbReference type="Pfam" id="PF12671">
    <property type="entry name" value="Amidase_6"/>
    <property type="match status" value="1"/>
</dbReference>
<accession>A0A516NLR0</accession>
<dbReference type="InterPro" id="IPR024301">
    <property type="entry name" value="Amidase_6"/>
</dbReference>
<keyword evidence="2" id="KW-0732">Signal</keyword>
<feature type="chain" id="PRO_5022087592" description="Putative amidase domain-containing protein" evidence="2">
    <location>
        <begin position="34"/>
        <end position="454"/>
    </location>
</feature>
<organism evidence="4 5">
    <name type="scientific">Nocardia otitidiscaviarum</name>
    <dbReference type="NCBI Taxonomy" id="1823"/>
    <lineage>
        <taxon>Bacteria</taxon>
        <taxon>Bacillati</taxon>
        <taxon>Actinomycetota</taxon>
        <taxon>Actinomycetes</taxon>
        <taxon>Mycobacteriales</taxon>
        <taxon>Nocardiaceae</taxon>
        <taxon>Nocardia</taxon>
    </lineage>
</organism>
<dbReference type="Proteomes" id="UP000317039">
    <property type="component" value="Chromosome"/>
</dbReference>
<gene>
    <name evidence="4" type="ORF">FOH10_15190</name>
</gene>
<dbReference type="PANTHER" id="PTHR40032:SF1">
    <property type="entry name" value="EXPORTED PROTEIN"/>
    <property type="match status" value="1"/>
</dbReference>
<proteinExistence type="predicted"/>
<evidence type="ECO:0000313" key="4">
    <source>
        <dbReference type="EMBL" id="QDP79853.1"/>
    </source>
</evidence>
<feature type="signal peptide" evidence="2">
    <location>
        <begin position="1"/>
        <end position="33"/>
    </location>
</feature>
<dbReference type="EMBL" id="CP041695">
    <property type="protein sequence ID" value="QDP79853.1"/>
    <property type="molecule type" value="Genomic_DNA"/>
</dbReference>
<evidence type="ECO:0000259" key="3">
    <source>
        <dbReference type="Pfam" id="PF12671"/>
    </source>
</evidence>
<dbReference type="PROSITE" id="PS51318">
    <property type="entry name" value="TAT"/>
    <property type="match status" value="1"/>
</dbReference>
<evidence type="ECO:0000256" key="2">
    <source>
        <dbReference type="SAM" id="SignalP"/>
    </source>
</evidence>
<sequence length="454" mass="46481">MRARLARHAALILAAGALGVGAMALSGAPVATAQGYIPCAEWQAMHPGWPCIDTPQPPPGGPPTVSTPPPLPSQTPGLPSQQGNGGGIGAGALTPPPIAPGNGTPIVPVPGAETPVLPGNQPAAPAQPHPVPDSPMPPGELPPPATQEQQLPSPVTELPPPSMVPPATTVSPAQAPGAEPHPSASGPDGGNGQDPRLAVLALAGAAAFVAGARFSRVPSAASLGHAGLPVTPVRGELSDSRQAAVDYAEQFALNPNPDFPFYESDTQSDCANYASQVLLAGGFSQLMSRDTFNDPNDNDPNAWFSAPDENLFGRQWEDSRTWTYAPALLKYLITHDGSAGGPTGRLSGEFRRDSINTPVDPNLPSKMGLKPGDLIFYDHGDGANPDGRADHAWPSTSGRTGSPCRTAAGYGVMSSTCTPPTASTRHGGCPRTPIQAFRSTTGSCTSSIQVRSRA</sequence>
<feature type="domain" description="Putative amidase" evidence="3">
    <location>
        <begin position="240"/>
        <end position="383"/>
    </location>
</feature>
<feature type="compositionally biased region" description="Pro residues" evidence="1">
    <location>
        <begin position="125"/>
        <end position="145"/>
    </location>
</feature>
<feature type="region of interest" description="Disordered" evidence="1">
    <location>
        <begin position="340"/>
        <end position="367"/>
    </location>
</feature>